<evidence type="ECO:0000313" key="1">
    <source>
        <dbReference type="EMBL" id="SNV07204.1"/>
    </source>
</evidence>
<sequence length="39" mass="4568">MHIVASYKLTITYIENIVPNLSTTVYNFVKSFITNKIKY</sequence>
<reference evidence="1 2" key="1">
    <citation type="submission" date="2017-06" db="EMBL/GenBank/DDBJ databases">
        <authorList>
            <consortium name="Pathogen Informatics"/>
        </authorList>
    </citation>
    <scope>NUCLEOTIDE SEQUENCE [LARGE SCALE GENOMIC DNA]</scope>
    <source>
        <strain evidence="1 2">NCTC12947</strain>
    </source>
</reference>
<protein>
    <submittedName>
        <fullName evidence="1">Uncharacterized protein</fullName>
    </submittedName>
</protein>
<name>A0AAX2GXJ8_9FLAO</name>
<accession>A0AAX2GXJ8</accession>
<evidence type="ECO:0000313" key="2">
    <source>
        <dbReference type="Proteomes" id="UP000215539"/>
    </source>
</evidence>
<dbReference type="Proteomes" id="UP000215539">
    <property type="component" value="Chromosome 1"/>
</dbReference>
<dbReference type="AlphaFoldDB" id="A0AAX2GXJ8"/>
<dbReference type="EMBL" id="LT906449">
    <property type="protein sequence ID" value="SNV07204.1"/>
    <property type="molecule type" value="Genomic_DNA"/>
</dbReference>
<organism evidence="1 2">
    <name type="scientific">Capnocytophaga haemolytica</name>
    <dbReference type="NCBI Taxonomy" id="45243"/>
    <lineage>
        <taxon>Bacteria</taxon>
        <taxon>Pseudomonadati</taxon>
        <taxon>Bacteroidota</taxon>
        <taxon>Flavobacteriia</taxon>
        <taxon>Flavobacteriales</taxon>
        <taxon>Flavobacteriaceae</taxon>
        <taxon>Capnocytophaga</taxon>
    </lineage>
</organism>
<proteinExistence type="predicted"/>
<gene>
    <name evidence="1" type="ORF">SAMEA44541418_00867</name>
</gene>